<evidence type="ECO:0000256" key="3">
    <source>
        <dbReference type="ARBA" id="ARBA00016165"/>
    </source>
</evidence>
<keyword evidence="11 13" id="KW-0408">Iron</keyword>
<dbReference type="InterPro" id="IPR036909">
    <property type="entry name" value="Cyt_c-like_dom_sf"/>
</dbReference>
<evidence type="ECO:0000256" key="12">
    <source>
        <dbReference type="ARBA" id="ARBA00023136"/>
    </source>
</evidence>
<dbReference type="Proteomes" id="UP000266273">
    <property type="component" value="Unassembled WGS sequence"/>
</dbReference>
<comment type="subcellular location">
    <subcellularLocation>
        <location evidence="1">Membrane</location>
    </subcellularLocation>
</comment>
<keyword evidence="9" id="KW-0249">Electron transport</keyword>
<dbReference type="GO" id="GO:0046872">
    <property type="term" value="F:metal ion binding"/>
    <property type="evidence" value="ECO:0007669"/>
    <property type="project" value="UniProtKB-KW"/>
</dbReference>
<dbReference type="GO" id="GO:0020037">
    <property type="term" value="F:heme binding"/>
    <property type="evidence" value="ECO:0007669"/>
    <property type="project" value="InterPro"/>
</dbReference>
<keyword evidence="12 14" id="KW-0472">Membrane</keyword>
<keyword evidence="8 13" id="KW-0479">Metal-binding</keyword>
<dbReference type="Gene3D" id="1.20.5.100">
    <property type="entry name" value="Cytochrome c1, transmembrane anchor, C-terminal"/>
    <property type="match status" value="1"/>
</dbReference>
<feature type="binding site" description="covalent" evidence="13">
    <location>
        <position position="78"/>
    </location>
    <ligand>
        <name>heme c</name>
        <dbReference type="ChEBI" id="CHEBI:61717"/>
    </ligand>
</feature>
<dbReference type="PROSITE" id="PS51007">
    <property type="entry name" value="CYTC"/>
    <property type="match status" value="1"/>
</dbReference>
<evidence type="ECO:0000256" key="15">
    <source>
        <dbReference type="SAM" id="SignalP"/>
    </source>
</evidence>
<evidence type="ECO:0000313" key="17">
    <source>
        <dbReference type="EMBL" id="RIA45390.1"/>
    </source>
</evidence>
<evidence type="ECO:0000259" key="16">
    <source>
        <dbReference type="PROSITE" id="PS51007"/>
    </source>
</evidence>
<dbReference type="OrthoDB" id="9808471at2"/>
<dbReference type="GO" id="GO:0016020">
    <property type="term" value="C:membrane"/>
    <property type="evidence" value="ECO:0007669"/>
    <property type="project" value="UniProtKB-SubCell"/>
</dbReference>
<keyword evidence="10 14" id="KW-1133">Transmembrane helix</keyword>
<comment type="caution">
    <text evidence="17">The sequence shown here is derived from an EMBL/GenBank/DDBJ whole genome shotgun (WGS) entry which is preliminary data.</text>
</comment>
<evidence type="ECO:0000256" key="14">
    <source>
        <dbReference type="SAM" id="Phobius"/>
    </source>
</evidence>
<evidence type="ECO:0000256" key="1">
    <source>
        <dbReference type="ARBA" id="ARBA00004370"/>
    </source>
</evidence>
<evidence type="ECO:0000256" key="7">
    <source>
        <dbReference type="ARBA" id="ARBA00022692"/>
    </source>
</evidence>
<feature type="binding site" description="axial binding residue" evidence="13">
    <location>
        <position position="225"/>
    </location>
    <ligand>
        <name>heme c</name>
        <dbReference type="ChEBI" id="CHEBI:61717"/>
    </ligand>
    <ligandPart>
        <name>Fe</name>
        <dbReference type="ChEBI" id="CHEBI:18248"/>
    </ligandPart>
</feature>
<dbReference type="RefSeq" id="WP_119062639.1">
    <property type="nucleotide sequence ID" value="NZ_QXDF01000006.1"/>
</dbReference>
<dbReference type="SUPFAM" id="SSF81496">
    <property type="entry name" value="Cytochrome c1 subunit of cytochrome bc1 complex (Ubiquinol-cytochrome c reductase), transmembrane anchor"/>
    <property type="match status" value="1"/>
</dbReference>
<keyword evidence="15" id="KW-0732">Signal</keyword>
<dbReference type="GO" id="GO:0009055">
    <property type="term" value="F:electron transfer activity"/>
    <property type="evidence" value="ECO:0007669"/>
    <property type="project" value="InterPro"/>
</dbReference>
<dbReference type="Gene3D" id="1.10.760.10">
    <property type="entry name" value="Cytochrome c-like domain"/>
    <property type="match status" value="1"/>
</dbReference>
<evidence type="ECO:0000313" key="18">
    <source>
        <dbReference type="Proteomes" id="UP000266273"/>
    </source>
</evidence>
<evidence type="ECO:0000256" key="8">
    <source>
        <dbReference type="ARBA" id="ARBA00022723"/>
    </source>
</evidence>
<organism evidence="17 18">
    <name type="scientific">Dichotomicrobium thermohalophilum</name>
    <dbReference type="NCBI Taxonomy" id="933063"/>
    <lineage>
        <taxon>Bacteria</taxon>
        <taxon>Pseudomonadati</taxon>
        <taxon>Pseudomonadota</taxon>
        <taxon>Alphaproteobacteria</taxon>
        <taxon>Hyphomicrobiales</taxon>
        <taxon>Hyphomicrobiaceae</taxon>
        <taxon>Dichotomicrobium</taxon>
    </lineage>
</organism>
<feature type="signal peptide" evidence="15">
    <location>
        <begin position="1"/>
        <end position="28"/>
    </location>
</feature>
<comment type="cofactor">
    <cofactor evidence="13">
        <name>heme c</name>
        <dbReference type="ChEBI" id="CHEBI:61717"/>
    </cofactor>
    <text evidence="13">Binds 1 heme c group covalently per subunit.</text>
</comment>
<dbReference type="InterPro" id="IPR009056">
    <property type="entry name" value="Cyt_c-like_dom"/>
</dbReference>
<comment type="similarity">
    <text evidence="2">Belongs to the cytochrome c family.</text>
</comment>
<dbReference type="EMBL" id="QXDF01000006">
    <property type="protein sequence ID" value="RIA45390.1"/>
    <property type="molecule type" value="Genomic_DNA"/>
</dbReference>
<evidence type="ECO:0000256" key="9">
    <source>
        <dbReference type="ARBA" id="ARBA00022982"/>
    </source>
</evidence>
<dbReference type="Pfam" id="PF02167">
    <property type="entry name" value="Cytochrom_C1"/>
    <property type="match status" value="1"/>
</dbReference>
<feature type="binding site" description="covalent" evidence="13">
    <location>
        <position position="75"/>
    </location>
    <ligand>
        <name>heme c</name>
        <dbReference type="ChEBI" id="CHEBI:61717"/>
    </ligand>
</feature>
<protein>
    <recommendedName>
        <fullName evidence="3">Cytochrome c1</fullName>
    </recommendedName>
</protein>
<proteinExistence type="inferred from homology"/>
<evidence type="ECO:0000256" key="10">
    <source>
        <dbReference type="ARBA" id="ARBA00022989"/>
    </source>
</evidence>
<keyword evidence="7 14" id="KW-0812">Transmembrane</keyword>
<evidence type="ECO:0000256" key="11">
    <source>
        <dbReference type="ARBA" id="ARBA00023004"/>
    </source>
</evidence>
<dbReference type="InterPro" id="IPR002326">
    <property type="entry name" value="Cyt_c1"/>
</dbReference>
<evidence type="ECO:0000256" key="6">
    <source>
        <dbReference type="ARBA" id="ARBA00022660"/>
    </source>
</evidence>
<feature type="domain" description="Cytochrome c" evidence="16">
    <location>
        <begin position="62"/>
        <end position="241"/>
    </location>
</feature>
<dbReference type="InterPro" id="IPR021157">
    <property type="entry name" value="Cyt_c1_TM_anchor_C"/>
</dbReference>
<feature type="binding site" description="covalent" evidence="13">
    <location>
        <position position="79"/>
    </location>
    <ligand>
        <name>heme c</name>
        <dbReference type="ChEBI" id="CHEBI:61717"/>
    </ligand>
</feature>
<dbReference type="SUPFAM" id="SSF46626">
    <property type="entry name" value="Cytochrome c"/>
    <property type="match status" value="1"/>
</dbReference>
<feature type="chain" id="PRO_5017216330" description="Cytochrome c1" evidence="15">
    <location>
        <begin position="29"/>
        <end position="297"/>
    </location>
</feature>
<keyword evidence="4" id="KW-0813">Transport</keyword>
<evidence type="ECO:0000256" key="2">
    <source>
        <dbReference type="ARBA" id="ARBA00006488"/>
    </source>
</evidence>
<accession>A0A397P763</accession>
<keyword evidence="6" id="KW-0679">Respiratory chain</keyword>
<dbReference type="PANTHER" id="PTHR10266:SF3">
    <property type="entry name" value="CYTOCHROME C1, HEME PROTEIN, MITOCHONDRIAL"/>
    <property type="match status" value="1"/>
</dbReference>
<evidence type="ECO:0000256" key="5">
    <source>
        <dbReference type="ARBA" id="ARBA00022617"/>
    </source>
</evidence>
<dbReference type="AlphaFoldDB" id="A0A397P763"/>
<keyword evidence="18" id="KW-1185">Reference proteome</keyword>
<reference evidence="17 18" key="1">
    <citation type="submission" date="2018-08" db="EMBL/GenBank/DDBJ databases">
        <title>Genomic Encyclopedia of Archaeal and Bacterial Type Strains, Phase II (KMG-II): from individual species to whole genera.</title>
        <authorList>
            <person name="Goeker M."/>
        </authorList>
    </citation>
    <scope>NUCLEOTIDE SEQUENCE [LARGE SCALE GENOMIC DNA]</scope>
    <source>
        <strain evidence="17 18">DSM 5002</strain>
    </source>
</reference>
<dbReference type="PANTHER" id="PTHR10266">
    <property type="entry name" value="CYTOCHROME C1"/>
    <property type="match status" value="1"/>
</dbReference>
<dbReference type="PRINTS" id="PR00603">
    <property type="entry name" value="CYTOCHROMEC1"/>
</dbReference>
<evidence type="ECO:0000256" key="13">
    <source>
        <dbReference type="PIRSR" id="PIRSR602326-1"/>
    </source>
</evidence>
<feature type="transmembrane region" description="Helical" evidence="14">
    <location>
        <begin position="269"/>
        <end position="287"/>
    </location>
</feature>
<name>A0A397P763_9HYPH</name>
<evidence type="ECO:0000256" key="4">
    <source>
        <dbReference type="ARBA" id="ARBA00022448"/>
    </source>
</evidence>
<keyword evidence="5 13" id="KW-0349">Heme</keyword>
<gene>
    <name evidence="17" type="ORF">BXY53_2811</name>
</gene>
<sequence>MTYSLTRFISPIRAGLGATALAVTLAVAGAPVDRAFAAAGGGADIKKQDWTFAGPFGYYDQDQLRRGFKVYQQVCSSCHGMDLIYYRNLSDESGPNLPEEQVEAIASEYTVVDGPNDQGEMFERPATPNDPFVNPYKNDEEAALVNNGVVPPDLSVIAKARNVSRDPAWYMSPVVIAEDLLTMYAEGGPDYIYALLTGYGQPPEDAEIQPGLHYNAVYPGNQIAMPRVLFPDIVAYNDGTPTTEEQYAKDVTAFLMWAAEPKLEERKQMGAKVMLYLFILAALLYMSKRVLWKRLKH</sequence>